<reference evidence="1 2" key="1">
    <citation type="journal article" date="2019" name="Genome Biol. Evol.">
        <title>Day and night: Metabolic profiles and evolutionary relationships of six axenic non-marine cyanobacteria.</title>
        <authorList>
            <person name="Will S.E."/>
            <person name="Henke P."/>
            <person name="Boedeker C."/>
            <person name="Huang S."/>
            <person name="Brinkmann H."/>
            <person name="Rohde M."/>
            <person name="Jarek M."/>
            <person name="Friedl T."/>
            <person name="Seufert S."/>
            <person name="Schumacher M."/>
            <person name="Overmann J."/>
            <person name="Neumann-Schaal M."/>
            <person name="Petersen J."/>
        </authorList>
    </citation>
    <scope>NUCLEOTIDE SEQUENCE [LARGE SCALE GENOMIC DNA]</scope>
    <source>
        <strain evidence="1 2">PCC 6912</strain>
    </source>
</reference>
<keyword evidence="2" id="KW-1185">Reference proteome</keyword>
<accession>A0A3S0XS37</accession>
<evidence type="ECO:0000313" key="1">
    <source>
        <dbReference type="EMBL" id="RUR75733.1"/>
    </source>
</evidence>
<dbReference type="AlphaFoldDB" id="A0A3S0XS37"/>
<comment type="caution">
    <text evidence="1">The sequence shown here is derived from an EMBL/GenBank/DDBJ whole genome shotgun (WGS) entry which is preliminary data.</text>
</comment>
<sequence>MLDYINKLLPPRHLRIPLIGLLLVLGVVGERATPVLSNQIARLHIPAPQEFENELANRHTELQRNSISASQAAQKEARLRRALAKSGSVSSKITQDSEVASAKALENQAPTYTWLQRHSELEFESSEPELGVAPTIKTQKSASKLSTQPALKEQQAKFPRRDGVYLYGQSPKAGQFGYGYIVFEKRQSKVMGAMYMPSSEFSCFEGTLASSGDLAMTVKGYPGDISPLQVATKDRLPRTSNDEPVIYGHSLTLEDYYRLKSVSASDRQFLQTCKASLQS</sequence>
<evidence type="ECO:0000313" key="2">
    <source>
        <dbReference type="Proteomes" id="UP000268857"/>
    </source>
</evidence>
<dbReference type="Proteomes" id="UP000268857">
    <property type="component" value="Unassembled WGS sequence"/>
</dbReference>
<name>A0A3S0XS37_CHLFR</name>
<dbReference type="RefSeq" id="WP_016878994.1">
    <property type="nucleotide sequence ID" value="NZ_AJLN01000125.1"/>
</dbReference>
<protein>
    <submittedName>
        <fullName evidence="1">Uncharacterized protein</fullName>
    </submittedName>
</protein>
<gene>
    <name evidence="1" type="ORF">PCC6912_46300</name>
</gene>
<dbReference type="STRING" id="211165.GCA_000317285_05659"/>
<proteinExistence type="predicted"/>
<organism evidence="1 2">
    <name type="scientific">Chlorogloeopsis fritschii PCC 6912</name>
    <dbReference type="NCBI Taxonomy" id="211165"/>
    <lineage>
        <taxon>Bacteria</taxon>
        <taxon>Bacillati</taxon>
        <taxon>Cyanobacteriota</taxon>
        <taxon>Cyanophyceae</taxon>
        <taxon>Nostocales</taxon>
        <taxon>Chlorogloeopsidaceae</taxon>
        <taxon>Chlorogloeopsis</taxon>
    </lineage>
</organism>
<dbReference type="OrthoDB" id="422458at2"/>
<dbReference type="EMBL" id="RSCJ01000023">
    <property type="protein sequence ID" value="RUR75733.1"/>
    <property type="molecule type" value="Genomic_DNA"/>
</dbReference>